<feature type="region of interest" description="Disordered" evidence="1">
    <location>
        <begin position="79"/>
        <end position="102"/>
    </location>
</feature>
<gene>
    <name evidence="3" type="ORF">ACFSDE_17495</name>
</gene>
<keyword evidence="2" id="KW-0812">Transmembrane</keyword>
<reference evidence="4" key="1">
    <citation type="journal article" date="2019" name="Int. J. Syst. Evol. Microbiol.">
        <title>The Global Catalogue of Microorganisms (GCM) 10K type strain sequencing project: providing services to taxonomists for standard genome sequencing and annotation.</title>
        <authorList>
            <consortium name="The Broad Institute Genomics Platform"/>
            <consortium name="The Broad Institute Genome Sequencing Center for Infectious Disease"/>
            <person name="Wu L."/>
            <person name="Ma J."/>
        </authorList>
    </citation>
    <scope>NUCLEOTIDE SEQUENCE [LARGE SCALE GENOMIC DNA]</scope>
    <source>
        <strain evidence="4">CGMCC 1.12477</strain>
    </source>
</reference>
<dbReference type="RefSeq" id="WP_343920811.1">
    <property type="nucleotide sequence ID" value="NZ_BAAAJT010000002.1"/>
</dbReference>
<sequence length="102" mass="10550">MFVIGAAGLYGSYSLTYSSSAIAKALSVEVDLVYGVLASMMLLSFLIGALGLAAFVTLLVTVAAESLGRGGFAARMRGRLRPRSDKVPGEPAVEGPARPDDN</sequence>
<organism evidence="3 4">
    <name type="scientific">Nocardioides aestuarii</name>
    <dbReference type="NCBI Taxonomy" id="252231"/>
    <lineage>
        <taxon>Bacteria</taxon>
        <taxon>Bacillati</taxon>
        <taxon>Actinomycetota</taxon>
        <taxon>Actinomycetes</taxon>
        <taxon>Propionibacteriales</taxon>
        <taxon>Nocardioidaceae</taxon>
        <taxon>Nocardioides</taxon>
    </lineage>
</organism>
<dbReference type="Proteomes" id="UP001597351">
    <property type="component" value="Unassembled WGS sequence"/>
</dbReference>
<evidence type="ECO:0000313" key="3">
    <source>
        <dbReference type="EMBL" id="MFD1948600.1"/>
    </source>
</evidence>
<evidence type="ECO:0000256" key="2">
    <source>
        <dbReference type="SAM" id="Phobius"/>
    </source>
</evidence>
<accession>A0ABW4TPL5</accession>
<protein>
    <submittedName>
        <fullName evidence="3">Uncharacterized protein</fullName>
    </submittedName>
</protein>
<keyword evidence="4" id="KW-1185">Reference proteome</keyword>
<keyword evidence="2" id="KW-0472">Membrane</keyword>
<name>A0ABW4TPL5_9ACTN</name>
<dbReference type="EMBL" id="JBHUGD010000003">
    <property type="protein sequence ID" value="MFD1948600.1"/>
    <property type="molecule type" value="Genomic_DNA"/>
</dbReference>
<feature type="transmembrane region" description="Helical" evidence="2">
    <location>
        <begin position="37"/>
        <end position="67"/>
    </location>
</feature>
<evidence type="ECO:0000256" key="1">
    <source>
        <dbReference type="SAM" id="MobiDB-lite"/>
    </source>
</evidence>
<keyword evidence="2" id="KW-1133">Transmembrane helix</keyword>
<proteinExistence type="predicted"/>
<evidence type="ECO:0000313" key="4">
    <source>
        <dbReference type="Proteomes" id="UP001597351"/>
    </source>
</evidence>
<comment type="caution">
    <text evidence="3">The sequence shown here is derived from an EMBL/GenBank/DDBJ whole genome shotgun (WGS) entry which is preliminary data.</text>
</comment>